<dbReference type="EMBL" id="CASHTH010000908">
    <property type="protein sequence ID" value="CAI8008910.1"/>
    <property type="molecule type" value="Genomic_DNA"/>
</dbReference>
<evidence type="ECO:0000256" key="1">
    <source>
        <dbReference type="SAM" id="MobiDB-lite"/>
    </source>
</evidence>
<feature type="compositionally biased region" description="Basic and acidic residues" evidence="1">
    <location>
        <begin position="31"/>
        <end position="42"/>
    </location>
</feature>
<name>A0AA35RCG0_GEOBA</name>
<accession>A0AA35RCG0</accession>
<evidence type="ECO:0000313" key="2">
    <source>
        <dbReference type="EMBL" id="CAI8008910.1"/>
    </source>
</evidence>
<sequence>MNPAEQKYYQHSLELSSPKRGRRRRIQGSRLPHEELSIKEEPLEPDVLATVGPSGSQPAGGHMLLPMGLHQQDLSNLATVAAAAGTPLTAAISSTLFLWPLLNHSNPCPSTSNKRLQTPSLIARHSKFLGCSNRSLSLCLPMSTSS</sequence>
<organism evidence="2 3">
    <name type="scientific">Geodia barretti</name>
    <name type="common">Barrett's horny sponge</name>
    <dbReference type="NCBI Taxonomy" id="519541"/>
    <lineage>
        <taxon>Eukaryota</taxon>
        <taxon>Metazoa</taxon>
        <taxon>Porifera</taxon>
        <taxon>Demospongiae</taxon>
        <taxon>Heteroscleromorpha</taxon>
        <taxon>Tetractinellida</taxon>
        <taxon>Astrophorina</taxon>
        <taxon>Geodiidae</taxon>
        <taxon>Geodia</taxon>
    </lineage>
</organism>
<feature type="region of interest" description="Disordered" evidence="1">
    <location>
        <begin position="1"/>
        <end position="65"/>
    </location>
</feature>
<dbReference type="Proteomes" id="UP001174909">
    <property type="component" value="Unassembled WGS sequence"/>
</dbReference>
<protein>
    <submittedName>
        <fullName evidence="2">Uncharacterized protein</fullName>
    </submittedName>
</protein>
<comment type="caution">
    <text evidence="2">The sequence shown here is derived from an EMBL/GenBank/DDBJ whole genome shotgun (WGS) entry which is preliminary data.</text>
</comment>
<evidence type="ECO:0000313" key="3">
    <source>
        <dbReference type="Proteomes" id="UP001174909"/>
    </source>
</evidence>
<proteinExistence type="predicted"/>
<gene>
    <name evidence="2" type="ORF">GBAR_LOCUS6057</name>
</gene>
<dbReference type="AlphaFoldDB" id="A0AA35RCG0"/>
<keyword evidence="3" id="KW-1185">Reference proteome</keyword>
<reference evidence="2" key="1">
    <citation type="submission" date="2023-03" db="EMBL/GenBank/DDBJ databases">
        <authorList>
            <person name="Steffen K."/>
            <person name="Cardenas P."/>
        </authorList>
    </citation>
    <scope>NUCLEOTIDE SEQUENCE</scope>
</reference>